<evidence type="ECO:0000313" key="2">
    <source>
        <dbReference type="EMBL" id="TYL70549.1"/>
    </source>
</evidence>
<dbReference type="InterPro" id="IPR000182">
    <property type="entry name" value="GNAT_dom"/>
</dbReference>
<proteinExistence type="predicted"/>
<accession>A0A5S4VTK5</accession>
<protein>
    <submittedName>
        <fullName evidence="2">GNAT family N-acetyltransferase</fullName>
    </submittedName>
</protein>
<keyword evidence="2" id="KW-0808">Transferase</keyword>
<dbReference type="Pfam" id="PF13508">
    <property type="entry name" value="Acetyltransf_7"/>
    <property type="match status" value="1"/>
</dbReference>
<dbReference type="OrthoDB" id="4549080at2"/>
<dbReference type="CDD" id="cd04301">
    <property type="entry name" value="NAT_SF"/>
    <property type="match status" value="1"/>
</dbReference>
<feature type="domain" description="N-acetyltransferase" evidence="1">
    <location>
        <begin position="4"/>
        <end position="152"/>
    </location>
</feature>
<evidence type="ECO:0000313" key="3">
    <source>
        <dbReference type="Proteomes" id="UP000324853"/>
    </source>
</evidence>
<gene>
    <name evidence="2" type="ORF">FXB38_41455</name>
</gene>
<dbReference type="RefSeq" id="WP_148756629.1">
    <property type="nucleotide sequence ID" value="NZ_VSSR01000131.1"/>
</dbReference>
<dbReference type="Proteomes" id="UP000324853">
    <property type="component" value="Unassembled WGS sequence"/>
</dbReference>
<dbReference type="PROSITE" id="PS51186">
    <property type="entry name" value="GNAT"/>
    <property type="match status" value="1"/>
</dbReference>
<name>A0A5S4VTK5_9BRAD</name>
<dbReference type="EMBL" id="VSSR01000131">
    <property type="protein sequence ID" value="TYL70549.1"/>
    <property type="molecule type" value="Genomic_DNA"/>
</dbReference>
<evidence type="ECO:0000259" key="1">
    <source>
        <dbReference type="PROSITE" id="PS51186"/>
    </source>
</evidence>
<sequence>MYKVSITRVPLSAVVPLRTSELRPKRHPKDTITGGDLLSDSIHVAAISQDQLLGVASAVREPAPPPLGGAAAWRVRGVAVIGHLRGTGVGRQLVETACNLIADRETSVWLYAQEHVSGFYKKLGFAPVASCVPHHIAGLVGLYELKLSKRDPASNSADNRRA</sequence>
<organism evidence="2 3">
    <name type="scientific">Bradyrhizobium cytisi</name>
    <dbReference type="NCBI Taxonomy" id="515489"/>
    <lineage>
        <taxon>Bacteria</taxon>
        <taxon>Pseudomonadati</taxon>
        <taxon>Pseudomonadota</taxon>
        <taxon>Alphaproteobacteria</taxon>
        <taxon>Hyphomicrobiales</taxon>
        <taxon>Nitrobacteraceae</taxon>
        <taxon>Bradyrhizobium</taxon>
    </lineage>
</organism>
<reference evidence="2 3" key="1">
    <citation type="submission" date="2019-08" db="EMBL/GenBank/DDBJ databases">
        <title>Bradyrhizobium hipponensis sp. nov., a rhizobium isolated from a Lupinus angustifolius root nodule in Tunisia.</title>
        <authorList>
            <person name="Off K."/>
            <person name="Rejili M."/>
            <person name="Mars M."/>
            <person name="Brachmann A."/>
            <person name="Marin M."/>
        </authorList>
    </citation>
    <scope>NUCLEOTIDE SEQUENCE [LARGE SCALE GENOMIC DNA]</scope>
    <source>
        <strain evidence="2 3">CTAW11</strain>
    </source>
</reference>
<dbReference type="InterPro" id="IPR016181">
    <property type="entry name" value="Acyl_CoA_acyltransferase"/>
</dbReference>
<keyword evidence="3" id="KW-1185">Reference proteome</keyword>
<dbReference type="SUPFAM" id="SSF55729">
    <property type="entry name" value="Acyl-CoA N-acyltransferases (Nat)"/>
    <property type="match status" value="1"/>
</dbReference>
<comment type="caution">
    <text evidence="2">The sequence shown here is derived from an EMBL/GenBank/DDBJ whole genome shotgun (WGS) entry which is preliminary data.</text>
</comment>
<dbReference type="Gene3D" id="3.40.630.30">
    <property type="match status" value="1"/>
</dbReference>
<dbReference type="AlphaFoldDB" id="A0A5S4VTK5"/>
<dbReference type="GO" id="GO:0016747">
    <property type="term" value="F:acyltransferase activity, transferring groups other than amino-acyl groups"/>
    <property type="evidence" value="ECO:0007669"/>
    <property type="project" value="InterPro"/>
</dbReference>